<dbReference type="Proteomes" id="UP000674416">
    <property type="component" value="Unassembled WGS sequence"/>
</dbReference>
<evidence type="ECO:0000313" key="3">
    <source>
        <dbReference type="Proteomes" id="UP000674416"/>
    </source>
</evidence>
<dbReference type="Pfam" id="PF13021">
    <property type="entry name" value="DUF3885"/>
    <property type="match status" value="1"/>
</dbReference>
<keyword evidence="3" id="KW-1185">Reference proteome</keyword>
<dbReference type="EMBL" id="JAFDST010000003">
    <property type="protein sequence ID" value="MBP1082391.1"/>
    <property type="molecule type" value="Genomic_DNA"/>
</dbReference>
<evidence type="ECO:0000259" key="1">
    <source>
        <dbReference type="Pfam" id="PF13021"/>
    </source>
</evidence>
<reference evidence="2 3" key="1">
    <citation type="submission" date="2021-01" db="EMBL/GenBank/DDBJ databases">
        <title>Genomic Encyclopedia of Type Strains, Phase IV (KMG-IV): sequencing the most valuable type-strain genomes for metagenomic binning, comparative biology and taxonomic classification.</title>
        <authorList>
            <person name="Goeker M."/>
        </authorList>
    </citation>
    <scope>NUCLEOTIDE SEQUENCE [LARGE SCALE GENOMIC DNA]</scope>
    <source>
        <strain evidence="2 3">DSM 103394</strain>
    </source>
</reference>
<feature type="domain" description="DUF3885" evidence="1">
    <location>
        <begin position="2"/>
        <end position="153"/>
    </location>
</feature>
<evidence type="ECO:0000313" key="2">
    <source>
        <dbReference type="EMBL" id="MBP1082391.1"/>
    </source>
</evidence>
<dbReference type="RefSeq" id="WP_225970278.1">
    <property type="nucleotide sequence ID" value="NZ_JARLYU010000007.1"/>
</dbReference>
<accession>A0ABS4CYE2</accession>
<protein>
    <recommendedName>
        <fullName evidence="1">DUF3885 domain-containing protein</fullName>
    </recommendedName>
</protein>
<proteinExistence type="predicted"/>
<name>A0ABS4CYE2_9BACI</name>
<organism evidence="2 3">
    <name type="scientific">Bacillus capparidis</name>
    <dbReference type="NCBI Taxonomy" id="1840411"/>
    <lineage>
        <taxon>Bacteria</taxon>
        <taxon>Bacillati</taxon>
        <taxon>Bacillota</taxon>
        <taxon>Bacilli</taxon>
        <taxon>Bacillales</taxon>
        <taxon>Bacillaceae</taxon>
        <taxon>Bacillus</taxon>
    </lineage>
</organism>
<gene>
    <name evidence="2" type="ORF">JOC74_002894</name>
</gene>
<sequence length="163" mass="19821">MSLFHDIFSADDKILFVSNIYQNRNHAKRSKKKVKIYNHYIKNKNVLFRLKQETLPYMFDDEDDAESYCTCQFSLECRKQDIRDPLLKAICNQDFQSLKPRFNDLNYPDEFFINVTKGVIFFIYDDRGCEVIANDIETIRPLYEKYTNWVDEYYREEINQRFK</sequence>
<dbReference type="InterPro" id="IPR024976">
    <property type="entry name" value="DUF3885"/>
</dbReference>
<comment type="caution">
    <text evidence="2">The sequence shown here is derived from an EMBL/GenBank/DDBJ whole genome shotgun (WGS) entry which is preliminary data.</text>
</comment>